<name>A0A653DRM4_CALMS</name>
<dbReference type="EMBL" id="CAACVG010013866">
    <property type="protein sequence ID" value="VEN62450.1"/>
    <property type="molecule type" value="Genomic_DNA"/>
</dbReference>
<dbReference type="Proteomes" id="UP000410492">
    <property type="component" value="Unassembled WGS sequence"/>
</dbReference>
<dbReference type="OrthoDB" id="6783349at2759"/>
<protein>
    <recommendedName>
        <fullName evidence="3">Tick transposon</fullName>
    </recommendedName>
</protein>
<dbReference type="AlphaFoldDB" id="A0A653DRM4"/>
<sequence length="117" mass="13323">MMSCSLPVVPVIQSLPSLAAAQDFPIHFGIKARWVAYRYLFRARKYFSPCNLLTLYKAQIRPCLEYCSHVWRAAAPTTLSVLDAVQRRALRLIGDPALTRQLQSLSHRRVVGDFSLF</sequence>
<gene>
    <name evidence="1" type="ORF">CALMAC_LOCUS19555</name>
</gene>
<evidence type="ECO:0008006" key="3">
    <source>
        <dbReference type="Google" id="ProtNLM"/>
    </source>
</evidence>
<evidence type="ECO:0000313" key="2">
    <source>
        <dbReference type="Proteomes" id="UP000410492"/>
    </source>
</evidence>
<keyword evidence="2" id="KW-1185">Reference proteome</keyword>
<reference evidence="1 2" key="1">
    <citation type="submission" date="2019-01" db="EMBL/GenBank/DDBJ databases">
        <authorList>
            <person name="Sayadi A."/>
        </authorList>
    </citation>
    <scope>NUCLEOTIDE SEQUENCE [LARGE SCALE GENOMIC DNA]</scope>
</reference>
<accession>A0A653DRM4</accession>
<evidence type="ECO:0000313" key="1">
    <source>
        <dbReference type="EMBL" id="VEN62450.1"/>
    </source>
</evidence>
<proteinExistence type="predicted"/>
<organism evidence="1 2">
    <name type="scientific">Callosobruchus maculatus</name>
    <name type="common">Southern cowpea weevil</name>
    <name type="synonym">Pulse bruchid</name>
    <dbReference type="NCBI Taxonomy" id="64391"/>
    <lineage>
        <taxon>Eukaryota</taxon>
        <taxon>Metazoa</taxon>
        <taxon>Ecdysozoa</taxon>
        <taxon>Arthropoda</taxon>
        <taxon>Hexapoda</taxon>
        <taxon>Insecta</taxon>
        <taxon>Pterygota</taxon>
        <taxon>Neoptera</taxon>
        <taxon>Endopterygota</taxon>
        <taxon>Coleoptera</taxon>
        <taxon>Polyphaga</taxon>
        <taxon>Cucujiformia</taxon>
        <taxon>Chrysomeloidea</taxon>
        <taxon>Chrysomelidae</taxon>
        <taxon>Bruchinae</taxon>
        <taxon>Bruchini</taxon>
        <taxon>Callosobruchus</taxon>
    </lineage>
</organism>